<dbReference type="InterPro" id="IPR027417">
    <property type="entry name" value="P-loop_NTPase"/>
</dbReference>
<dbReference type="Gene3D" id="3.40.50.300">
    <property type="entry name" value="P-loop containing nucleotide triphosphate hydrolases"/>
    <property type="match status" value="1"/>
</dbReference>
<dbReference type="NCBIfam" id="NF033429">
    <property type="entry name" value="ImuA_translesion"/>
    <property type="match status" value="1"/>
</dbReference>
<keyword evidence="4" id="KW-1185">Reference proteome</keyword>
<accession>A0A4U0PUI8</accession>
<dbReference type="OrthoDB" id="9811176at2"/>
<gene>
    <name evidence="3" type="primary">imuA</name>
    <name evidence="3" type="ORF">FAZ21_13235</name>
</gene>
<dbReference type="RefSeq" id="WP_136773913.1">
    <property type="nucleotide sequence ID" value="NZ_CP156074.1"/>
</dbReference>
<dbReference type="SUPFAM" id="SSF52540">
    <property type="entry name" value="P-loop containing nucleoside triphosphate hydrolases"/>
    <property type="match status" value="1"/>
</dbReference>
<comment type="caution">
    <text evidence="3">The sequence shown here is derived from an EMBL/GenBank/DDBJ whole genome shotgun (WGS) entry which is preliminary data.</text>
</comment>
<dbReference type="PANTHER" id="PTHR35369">
    <property type="entry name" value="BLR3025 PROTEIN-RELATED"/>
    <property type="match status" value="1"/>
</dbReference>
<proteinExistence type="predicted"/>
<dbReference type="PIRSF" id="PIRSF037290">
    <property type="entry name" value="UCP037290"/>
    <property type="match status" value="1"/>
</dbReference>
<reference evidence="3 4" key="1">
    <citation type="submission" date="2019-04" db="EMBL/GenBank/DDBJ databases">
        <title>Chitiniphilus eburnea sp. nov., a novel chitinolytic bacterium isolated from aquaculture sludge.</title>
        <authorList>
            <person name="Sheng M."/>
        </authorList>
    </citation>
    <scope>NUCLEOTIDE SEQUENCE [LARGE SCALE GENOMIC DNA]</scope>
    <source>
        <strain evidence="3 4">HX-2-15</strain>
    </source>
</reference>
<feature type="region of interest" description="Disordered" evidence="2">
    <location>
        <begin position="201"/>
        <end position="226"/>
    </location>
</feature>
<dbReference type="EMBL" id="SUMF01000015">
    <property type="protein sequence ID" value="TJZ72085.1"/>
    <property type="molecule type" value="Genomic_DNA"/>
</dbReference>
<evidence type="ECO:0000256" key="1">
    <source>
        <dbReference type="ARBA" id="ARBA00022763"/>
    </source>
</evidence>
<evidence type="ECO:0000256" key="2">
    <source>
        <dbReference type="SAM" id="MobiDB-lite"/>
    </source>
</evidence>
<dbReference type="InterPro" id="IPR017166">
    <property type="entry name" value="UCP037290"/>
</dbReference>
<sequence>MSRPPDSPHTLQQAIRQGAVWRGDRCPPITARPSGYPALDAQLPGGGWGLGQINELLHRPGQGELALLLPALRRVAEEGRPILLVAPPWIPYAPAWAQAGIPLAQLVWIRATAADALWALEQALAEPDCGAVLGWAGPRLDDRHARRLQLAARRGGGLGLLLRHGAPESVASPFPLRLAVAAQGDGWRVRLLKRRGPPLSEPLYLTQPDSSFRPRPESPLPCHAGLLEFDATPRRRAA</sequence>
<dbReference type="InterPro" id="IPR047610">
    <property type="entry name" value="ImuA_translesion"/>
</dbReference>
<organism evidence="3 4">
    <name type="scientific">Chitiniphilus eburneus</name>
    <dbReference type="NCBI Taxonomy" id="2571148"/>
    <lineage>
        <taxon>Bacteria</taxon>
        <taxon>Pseudomonadati</taxon>
        <taxon>Pseudomonadota</taxon>
        <taxon>Betaproteobacteria</taxon>
        <taxon>Neisseriales</taxon>
        <taxon>Chitinibacteraceae</taxon>
        <taxon>Chitiniphilus</taxon>
    </lineage>
</organism>
<dbReference type="AlphaFoldDB" id="A0A4U0PUI8"/>
<dbReference type="GO" id="GO:0006281">
    <property type="term" value="P:DNA repair"/>
    <property type="evidence" value="ECO:0007669"/>
    <property type="project" value="TreeGrafter"/>
</dbReference>
<dbReference type="InterPro" id="IPR050356">
    <property type="entry name" value="SulA_CellDiv_inhibitor"/>
</dbReference>
<evidence type="ECO:0000313" key="3">
    <source>
        <dbReference type="EMBL" id="TJZ72085.1"/>
    </source>
</evidence>
<evidence type="ECO:0000313" key="4">
    <source>
        <dbReference type="Proteomes" id="UP000310016"/>
    </source>
</evidence>
<dbReference type="PANTHER" id="PTHR35369:SF3">
    <property type="entry name" value="TRANSLESION DNA SYNTHESIS-ASSOCIATED PROTEIN IMUA"/>
    <property type="match status" value="1"/>
</dbReference>
<keyword evidence="1" id="KW-0227">DNA damage</keyword>
<dbReference type="Proteomes" id="UP000310016">
    <property type="component" value="Unassembled WGS sequence"/>
</dbReference>
<name>A0A4U0PUI8_9NEIS</name>
<protein>
    <submittedName>
        <fullName evidence="3">Translesion DNA synthesis-associated protein ImuA</fullName>
    </submittedName>
</protein>